<accession>A0A814Z782</accession>
<feature type="transmembrane region" description="Helical" evidence="8">
    <location>
        <begin position="12"/>
        <end position="36"/>
    </location>
</feature>
<organism evidence="11 13">
    <name type="scientific">Adineta ricciae</name>
    <name type="common">Rotifer</name>
    <dbReference type="NCBI Taxonomy" id="249248"/>
    <lineage>
        <taxon>Eukaryota</taxon>
        <taxon>Metazoa</taxon>
        <taxon>Spiralia</taxon>
        <taxon>Gnathifera</taxon>
        <taxon>Rotifera</taxon>
        <taxon>Eurotatoria</taxon>
        <taxon>Bdelloidea</taxon>
        <taxon>Adinetida</taxon>
        <taxon>Adinetidae</taxon>
        <taxon>Adineta</taxon>
    </lineage>
</organism>
<dbReference type="Pfam" id="PF00001">
    <property type="entry name" value="7tm_1"/>
    <property type="match status" value="1"/>
</dbReference>
<gene>
    <name evidence="11" type="ORF">EDS130_LOCUS27301</name>
    <name evidence="10" type="ORF">XAT740_LOCUS128</name>
</gene>
<feature type="domain" description="G-protein coupled receptors family 1 profile" evidence="9">
    <location>
        <begin position="28"/>
        <end position="293"/>
    </location>
</feature>
<evidence type="ECO:0000313" key="13">
    <source>
        <dbReference type="Proteomes" id="UP000663852"/>
    </source>
</evidence>
<evidence type="ECO:0000256" key="2">
    <source>
        <dbReference type="ARBA" id="ARBA00022692"/>
    </source>
</evidence>
<feature type="transmembrane region" description="Helical" evidence="8">
    <location>
        <begin position="91"/>
        <end position="113"/>
    </location>
</feature>
<evidence type="ECO:0000256" key="3">
    <source>
        <dbReference type="ARBA" id="ARBA00022989"/>
    </source>
</evidence>
<evidence type="ECO:0000256" key="5">
    <source>
        <dbReference type="ARBA" id="ARBA00023136"/>
    </source>
</evidence>
<dbReference type="PROSITE" id="PS50262">
    <property type="entry name" value="G_PROTEIN_RECEP_F1_2"/>
    <property type="match status" value="1"/>
</dbReference>
<dbReference type="PANTHER" id="PTHR24243">
    <property type="entry name" value="G-PROTEIN COUPLED RECEPTOR"/>
    <property type="match status" value="1"/>
</dbReference>
<dbReference type="InterPro" id="IPR017452">
    <property type="entry name" value="GPCR_Rhodpsn_7TM"/>
</dbReference>
<feature type="transmembrane region" description="Helical" evidence="8">
    <location>
        <begin position="271"/>
        <end position="293"/>
    </location>
</feature>
<dbReference type="Proteomes" id="UP000663852">
    <property type="component" value="Unassembled WGS sequence"/>
</dbReference>
<dbReference type="SUPFAM" id="SSF81321">
    <property type="entry name" value="Family A G protein-coupled receptor-like"/>
    <property type="match status" value="1"/>
</dbReference>
<comment type="caution">
    <text evidence="11">The sequence shown here is derived from an EMBL/GenBank/DDBJ whole genome shotgun (WGS) entry which is preliminary data.</text>
</comment>
<dbReference type="EMBL" id="CAJNOR010000003">
    <property type="protein sequence ID" value="CAF0745356.1"/>
    <property type="molecule type" value="Genomic_DNA"/>
</dbReference>
<reference evidence="11" key="1">
    <citation type="submission" date="2021-02" db="EMBL/GenBank/DDBJ databases">
        <authorList>
            <person name="Nowell W R."/>
        </authorList>
    </citation>
    <scope>NUCLEOTIDE SEQUENCE</scope>
</reference>
<comment type="subcellular location">
    <subcellularLocation>
        <location evidence="1">Membrane</location>
        <topology evidence="1">Multi-pass membrane protein</topology>
    </subcellularLocation>
</comment>
<sequence length="352" mass="40581">MSDANLNFVLFWISHVISVIQIIFGTFGNFFNIIIFTRRTLRSNPCSTYFLAASVSNLFEIYTVILFNYFGINWNWFPSNTNDAWCRISHFLIYSFVPLVLWFIVLVSFDRFLTSSLNANTRKISTLSLARKMTVSTMILSFVMFGHLAFLVKSIKVDNDSYCTVRSSTYTIFYNVMFVIVGNVLPVVLMAFFAILTVLNMGKVRSRVTPKVNNMPNQRLRSRDHQFMRMLLFQVLTTILISIPFCCVSMYNTFARILLEQQLSPSETEIINFTANFLGILYYTNSVTGFYVYTLTGHKFRVEFKVCIKHGLSVISTVICLPLKTQQFISKHQRGNHVRPVQQRPAVITTTV</sequence>
<keyword evidence="12" id="KW-1185">Reference proteome</keyword>
<evidence type="ECO:0000256" key="1">
    <source>
        <dbReference type="ARBA" id="ARBA00004141"/>
    </source>
</evidence>
<dbReference type="GO" id="GO:0005886">
    <property type="term" value="C:plasma membrane"/>
    <property type="evidence" value="ECO:0007669"/>
    <property type="project" value="TreeGrafter"/>
</dbReference>
<keyword evidence="6" id="KW-0675">Receptor</keyword>
<feature type="transmembrane region" description="Helical" evidence="8">
    <location>
        <begin position="133"/>
        <end position="152"/>
    </location>
</feature>
<dbReference type="InterPro" id="IPR000276">
    <property type="entry name" value="GPCR_Rhodpsn"/>
</dbReference>
<dbReference type="Proteomes" id="UP000663828">
    <property type="component" value="Unassembled WGS sequence"/>
</dbReference>
<dbReference type="AlphaFoldDB" id="A0A814Z782"/>
<evidence type="ECO:0000256" key="8">
    <source>
        <dbReference type="SAM" id="Phobius"/>
    </source>
</evidence>
<keyword evidence="3 8" id="KW-1133">Transmembrane helix</keyword>
<keyword evidence="4" id="KW-0297">G-protein coupled receptor</keyword>
<keyword evidence="2 8" id="KW-0812">Transmembrane</keyword>
<evidence type="ECO:0000313" key="11">
    <source>
        <dbReference type="EMBL" id="CAF1238040.1"/>
    </source>
</evidence>
<dbReference type="EMBL" id="CAJNOJ010000171">
    <property type="protein sequence ID" value="CAF1238040.1"/>
    <property type="molecule type" value="Genomic_DNA"/>
</dbReference>
<dbReference type="GO" id="GO:0004930">
    <property type="term" value="F:G protein-coupled receptor activity"/>
    <property type="evidence" value="ECO:0007669"/>
    <property type="project" value="UniProtKB-KW"/>
</dbReference>
<feature type="transmembrane region" description="Helical" evidence="8">
    <location>
        <begin position="231"/>
        <end position="251"/>
    </location>
</feature>
<dbReference type="PANTHER" id="PTHR24243:SF230">
    <property type="entry name" value="G-PROTEIN COUPLED RECEPTORS FAMILY 1 PROFILE DOMAIN-CONTAINING PROTEIN"/>
    <property type="match status" value="1"/>
</dbReference>
<evidence type="ECO:0000313" key="12">
    <source>
        <dbReference type="Proteomes" id="UP000663828"/>
    </source>
</evidence>
<keyword evidence="5 8" id="KW-0472">Membrane</keyword>
<name>A0A814Z782_ADIRI</name>
<evidence type="ECO:0000256" key="6">
    <source>
        <dbReference type="ARBA" id="ARBA00023170"/>
    </source>
</evidence>
<evidence type="ECO:0000256" key="7">
    <source>
        <dbReference type="ARBA" id="ARBA00023224"/>
    </source>
</evidence>
<protein>
    <recommendedName>
        <fullName evidence="9">G-protein coupled receptors family 1 profile domain-containing protein</fullName>
    </recommendedName>
</protein>
<dbReference type="OrthoDB" id="10394622at2759"/>
<keyword evidence="7" id="KW-0807">Transducer</keyword>
<evidence type="ECO:0000259" key="9">
    <source>
        <dbReference type="PROSITE" id="PS50262"/>
    </source>
</evidence>
<feature type="transmembrane region" description="Helical" evidence="8">
    <location>
        <begin position="172"/>
        <end position="199"/>
    </location>
</feature>
<evidence type="ECO:0000313" key="10">
    <source>
        <dbReference type="EMBL" id="CAF0745356.1"/>
    </source>
</evidence>
<evidence type="ECO:0000256" key="4">
    <source>
        <dbReference type="ARBA" id="ARBA00023040"/>
    </source>
</evidence>
<feature type="transmembrane region" description="Helical" evidence="8">
    <location>
        <begin position="48"/>
        <end position="71"/>
    </location>
</feature>
<proteinExistence type="predicted"/>
<dbReference type="Gene3D" id="1.20.1070.10">
    <property type="entry name" value="Rhodopsin 7-helix transmembrane proteins"/>
    <property type="match status" value="1"/>
</dbReference>